<feature type="domain" description="HTH cro/C1-type" evidence="1">
    <location>
        <begin position="50"/>
        <end position="95"/>
    </location>
</feature>
<dbReference type="GO" id="GO:0003677">
    <property type="term" value="F:DNA binding"/>
    <property type="evidence" value="ECO:0007669"/>
    <property type="project" value="InterPro"/>
</dbReference>
<proteinExistence type="predicted"/>
<dbReference type="InterPro" id="IPR001387">
    <property type="entry name" value="Cro/C1-type_HTH"/>
</dbReference>
<evidence type="ECO:0000313" key="3">
    <source>
        <dbReference type="Proteomes" id="UP001216329"/>
    </source>
</evidence>
<organism evidence="2 3">
    <name type="scientific">Candidatus Pseudomonas phytovorans</name>
    <dbReference type="NCBI Taxonomy" id="3121377"/>
    <lineage>
        <taxon>Bacteria</taxon>
        <taxon>Pseudomonadati</taxon>
        <taxon>Pseudomonadota</taxon>
        <taxon>Gammaproteobacteria</taxon>
        <taxon>Pseudomonadales</taxon>
        <taxon>Pseudomonadaceae</taxon>
        <taxon>Pseudomonas</taxon>
    </lineage>
</organism>
<dbReference type="Gene3D" id="1.10.260.40">
    <property type="entry name" value="lambda repressor-like DNA-binding domains"/>
    <property type="match status" value="1"/>
</dbReference>
<dbReference type="AlphaFoldDB" id="A0AAJ6BCH6"/>
<dbReference type="InterPro" id="IPR014057">
    <property type="entry name" value="HI1420"/>
</dbReference>
<accession>A0AAJ6BCH6</accession>
<dbReference type="PROSITE" id="PS50943">
    <property type="entry name" value="HTH_CROC1"/>
    <property type="match status" value="1"/>
</dbReference>
<dbReference type="EMBL" id="CP119325">
    <property type="protein sequence ID" value="WEK30769.1"/>
    <property type="molecule type" value="Genomic_DNA"/>
</dbReference>
<protein>
    <submittedName>
        <fullName evidence="2">Addiction module antidote protein</fullName>
    </submittedName>
</protein>
<dbReference type="PANTHER" id="PTHR40275:SF1">
    <property type="entry name" value="SSL7038 PROTEIN"/>
    <property type="match status" value="1"/>
</dbReference>
<dbReference type="InterPro" id="IPR010982">
    <property type="entry name" value="Lambda_DNA-bd_dom_sf"/>
</dbReference>
<evidence type="ECO:0000259" key="1">
    <source>
        <dbReference type="PROSITE" id="PS50943"/>
    </source>
</evidence>
<sequence length="101" mass="10788">MTGNKLTKWDVVDHLKTEQDMLLYLEACLEENDPTLLAAALGDIARARGMAQLARDTGLTREGLYKALSAEGNPSLATIMKVMAALGIRLHAEAVPPQAAG</sequence>
<evidence type="ECO:0000313" key="2">
    <source>
        <dbReference type="EMBL" id="WEK30769.1"/>
    </source>
</evidence>
<dbReference type="Proteomes" id="UP001216329">
    <property type="component" value="Chromosome"/>
</dbReference>
<dbReference type="SUPFAM" id="SSF47413">
    <property type="entry name" value="lambda repressor-like DNA-binding domains"/>
    <property type="match status" value="1"/>
</dbReference>
<name>A0AAJ6BCH6_9PSED</name>
<gene>
    <name evidence="2" type="ORF">P0Y58_00840</name>
</gene>
<dbReference type="PANTHER" id="PTHR40275">
    <property type="entry name" value="SSL7038 PROTEIN"/>
    <property type="match status" value="1"/>
</dbReference>
<reference evidence="2" key="1">
    <citation type="submission" date="2023-03" db="EMBL/GenBank/DDBJ databases">
        <title>Andean soil-derived lignocellulolytic bacterial consortium as a source of novel taxa and putative plastic-active enzymes.</title>
        <authorList>
            <person name="Diaz-Garcia L."/>
            <person name="Chuvochina M."/>
            <person name="Feuerriegel G."/>
            <person name="Bunk B."/>
            <person name="Sproer C."/>
            <person name="Streit W.R."/>
            <person name="Rodriguez L.M."/>
            <person name="Overmann J."/>
            <person name="Jimenez D.J."/>
        </authorList>
    </citation>
    <scope>NUCLEOTIDE SEQUENCE</scope>
    <source>
        <strain evidence="2">MAG 876</strain>
    </source>
</reference>
<dbReference type="Pfam" id="PF21716">
    <property type="entry name" value="dnstrm_HI1420"/>
    <property type="match status" value="1"/>
</dbReference>
<dbReference type="CDD" id="cd00093">
    <property type="entry name" value="HTH_XRE"/>
    <property type="match status" value="1"/>
</dbReference>
<dbReference type="NCBIfam" id="TIGR02684">
    <property type="entry name" value="dnstrm_HI1420"/>
    <property type="match status" value="1"/>
</dbReference>